<dbReference type="SUPFAM" id="SSF56112">
    <property type="entry name" value="Protein kinase-like (PK-like)"/>
    <property type="match status" value="1"/>
</dbReference>
<protein>
    <submittedName>
        <fullName evidence="2">Uncharacterized protein</fullName>
    </submittedName>
</protein>
<feature type="non-terminal residue" evidence="2">
    <location>
        <position position="1"/>
    </location>
</feature>
<comment type="caution">
    <text evidence="2">The sequence shown here is derived from an EMBL/GenBank/DDBJ whole genome shotgun (WGS) entry which is preliminary data.</text>
</comment>
<gene>
    <name evidence="1" type="ORF">OVA965_LOCUS42763</name>
    <name evidence="2" type="ORF">TMI583_LOCUS44774</name>
</gene>
<dbReference type="AlphaFoldDB" id="A0A8S2W7R9"/>
<evidence type="ECO:0000313" key="3">
    <source>
        <dbReference type="Proteomes" id="UP000682733"/>
    </source>
</evidence>
<name>A0A8S2W7R9_9BILA</name>
<dbReference type="InterPro" id="IPR011009">
    <property type="entry name" value="Kinase-like_dom_sf"/>
</dbReference>
<evidence type="ECO:0000313" key="1">
    <source>
        <dbReference type="EMBL" id="CAF1613049.1"/>
    </source>
</evidence>
<dbReference type="Proteomes" id="UP000682733">
    <property type="component" value="Unassembled WGS sequence"/>
</dbReference>
<organism evidence="2 3">
    <name type="scientific">Didymodactylos carnosus</name>
    <dbReference type="NCBI Taxonomy" id="1234261"/>
    <lineage>
        <taxon>Eukaryota</taxon>
        <taxon>Metazoa</taxon>
        <taxon>Spiralia</taxon>
        <taxon>Gnathifera</taxon>
        <taxon>Rotifera</taxon>
        <taxon>Eurotatoria</taxon>
        <taxon>Bdelloidea</taxon>
        <taxon>Philodinida</taxon>
        <taxon>Philodinidae</taxon>
        <taxon>Didymodactylos</taxon>
    </lineage>
</organism>
<proteinExistence type="predicted"/>
<evidence type="ECO:0000313" key="2">
    <source>
        <dbReference type="EMBL" id="CAF4428284.1"/>
    </source>
</evidence>
<dbReference type="Proteomes" id="UP000677228">
    <property type="component" value="Unassembled WGS sequence"/>
</dbReference>
<sequence>ATNFIDHLLVVDRYKRMKAEEILLHPWIITQGHFKTLSLRDLDELQASLKTKYDQKPKEYAHESVA</sequence>
<accession>A0A8S2W7R9</accession>
<dbReference type="EMBL" id="CAJOBA010078135">
    <property type="protein sequence ID" value="CAF4428284.1"/>
    <property type="molecule type" value="Genomic_DNA"/>
</dbReference>
<reference evidence="2" key="1">
    <citation type="submission" date="2021-02" db="EMBL/GenBank/DDBJ databases">
        <authorList>
            <person name="Nowell W R."/>
        </authorList>
    </citation>
    <scope>NUCLEOTIDE SEQUENCE</scope>
</reference>
<dbReference type="EMBL" id="CAJNOK010053740">
    <property type="protein sequence ID" value="CAF1613049.1"/>
    <property type="molecule type" value="Genomic_DNA"/>
</dbReference>